<dbReference type="Pfam" id="PF00521">
    <property type="entry name" value="DNA_topoisoIV"/>
    <property type="match status" value="1"/>
</dbReference>
<keyword evidence="13" id="KW-1185">Reference proteome</keyword>
<dbReference type="EMBL" id="AVPF01000002">
    <property type="protein sequence ID" value="KGX91501.1"/>
    <property type="molecule type" value="Genomic_DNA"/>
</dbReference>
<dbReference type="InterPro" id="IPR013760">
    <property type="entry name" value="Topo_IIA-like_dom_sf"/>
</dbReference>
<dbReference type="GO" id="GO:0005737">
    <property type="term" value="C:cytoplasm"/>
    <property type="evidence" value="ECO:0007669"/>
    <property type="project" value="TreeGrafter"/>
</dbReference>
<dbReference type="NCBIfam" id="TIGR01063">
    <property type="entry name" value="gyrA"/>
    <property type="match status" value="1"/>
</dbReference>
<keyword evidence="5 8" id="KW-0472">Membrane</keyword>
<dbReference type="STRING" id="1385511.GCA_000425225_01342"/>
<keyword evidence="4 8" id="KW-0238">DNA-binding</keyword>
<feature type="active site" description="O-(5'-phospho-DNA)-tyrosine intermediate" evidence="8 9">
    <location>
        <position position="121"/>
    </location>
</feature>
<dbReference type="GO" id="GO:0034335">
    <property type="term" value="F:DNA negative supercoiling activity"/>
    <property type="evidence" value="ECO:0007669"/>
    <property type="project" value="UniProtKB-ARBA"/>
</dbReference>
<dbReference type="FunFam" id="3.90.199.10:FF:000001">
    <property type="entry name" value="DNA gyrase subunit A"/>
    <property type="match status" value="1"/>
</dbReference>
<dbReference type="GO" id="GO:0007059">
    <property type="term" value="P:chromosome segregation"/>
    <property type="evidence" value="ECO:0007669"/>
    <property type="project" value="UniProtKB-UniRule"/>
</dbReference>
<keyword evidence="2 8" id="KW-1003">Cell membrane</keyword>
<feature type="coiled-coil region" evidence="10">
    <location>
        <begin position="435"/>
        <end position="476"/>
    </location>
</feature>
<comment type="subcellular location">
    <subcellularLocation>
        <location evidence="8">Cell membrane</location>
        <topology evidence="8">Peripheral membrane protein</topology>
    </subcellularLocation>
</comment>
<keyword evidence="3 8" id="KW-0799">Topoisomerase</keyword>
<dbReference type="FunFam" id="1.10.268.10:FF:000001">
    <property type="entry name" value="DNA gyrase subunit A"/>
    <property type="match status" value="1"/>
</dbReference>
<dbReference type="InterPro" id="IPR050220">
    <property type="entry name" value="Type_II_DNA_Topoisomerases"/>
</dbReference>
<dbReference type="Gene3D" id="2.120.10.90">
    <property type="entry name" value="DNA gyrase/topoisomerase IV, subunit A, C-terminal"/>
    <property type="match status" value="1"/>
</dbReference>
<comment type="subunit">
    <text evidence="7 8">Heterotetramer composed of ParC and ParE.</text>
</comment>
<evidence type="ECO:0000256" key="2">
    <source>
        <dbReference type="ARBA" id="ARBA00022475"/>
    </source>
</evidence>
<feature type="site" description="Interaction with DNA" evidence="8">
    <location>
        <position position="90"/>
    </location>
</feature>
<comment type="caution">
    <text evidence="12">The sequence shown here is derived from an EMBL/GenBank/DDBJ whole genome shotgun (WGS) entry which is preliminary data.</text>
</comment>
<evidence type="ECO:0000313" key="13">
    <source>
        <dbReference type="Proteomes" id="UP000030403"/>
    </source>
</evidence>
<dbReference type="HAMAP" id="MF_00937">
    <property type="entry name" value="ParC_type2"/>
    <property type="match status" value="1"/>
</dbReference>
<name>A0A0A5GE82_9BACI</name>
<evidence type="ECO:0000259" key="11">
    <source>
        <dbReference type="PROSITE" id="PS52040"/>
    </source>
</evidence>
<evidence type="ECO:0000313" key="12">
    <source>
        <dbReference type="EMBL" id="KGX91501.1"/>
    </source>
</evidence>
<dbReference type="PROSITE" id="PS52040">
    <property type="entry name" value="TOPO_IIA"/>
    <property type="match status" value="1"/>
</dbReference>
<comment type="function">
    <text evidence="8">Topoisomerase IV is essential for chromosome segregation. It relaxes supercoiled DNA. Performs the decatenation events required during the replication of a circular DNA molecule.</text>
</comment>
<feature type="site" description="Interaction with DNA" evidence="8">
    <location>
        <position position="96"/>
    </location>
</feature>
<dbReference type="PANTHER" id="PTHR43493">
    <property type="entry name" value="DNA GYRASE/TOPOISOMERASE SUBUNIT A"/>
    <property type="match status" value="1"/>
</dbReference>
<evidence type="ECO:0000256" key="9">
    <source>
        <dbReference type="PROSITE-ProRule" id="PRU01384"/>
    </source>
</evidence>
<dbReference type="GO" id="GO:0003677">
    <property type="term" value="F:DNA binding"/>
    <property type="evidence" value="ECO:0007669"/>
    <property type="project" value="UniProtKB-UniRule"/>
</dbReference>
<reference evidence="12 13" key="1">
    <citation type="submission" date="2013-08" db="EMBL/GenBank/DDBJ databases">
        <authorList>
            <person name="Huang J."/>
            <person name="Wang G."/>
        </authorList>
    </citation>
    <scope>NUCLEOTIDE SEQUENCE [LARGE SCALE GENOMIC DNA]</scope>
    <source>
        <strain evidence="12 13">BH030004</strain>
    </source>
</reference>
<dbReference type="NCBIfam" id="NF004043">
    <property type="entry name" value="PRK05560.1"/>
    <property type="match status" value="1"/>
</dbReference>
<dbReference type="SUPFAM" id="SSF101904">
    <property type="entry name" value="GyrA/ParC C-terminal domain-like"/>
    <property type="match status" value="1"/>
</dbReference>
<dbReference type="InterPro" id="IPR035516">
    <property type="entry name" value="Gyrase/topoIV_suA_C"/>
</dbReference>
<dbReference type="EC" id="5.6.2.2" evidence="8"/>
<dbReference type="Gene3D" id="3.30.1360.40">
    <property type="match status" value="1"/>
</dbReference>
<feature type="site" description="Interaction with DNA" evidence="8">
    <location>
        <position position="41"/>
    </location>
</feature>
<evidence type="ECO:0000256" key="1">
    <source>
        <dbReference type="ARBA" id="ARBA00000185"/>
    </source>
</evidence>
<feature type="site" description="Interaction with DNA" evidence="8">
    <location>
        <position position="79"/>
    </location>
</feature>
<dbReference type="FunFam" id="2.120.10.90:FF:000005">
    <property type="entry name" value="DNA topoisomerase 4 subunit A"/>
    <property type="match status" value="1"/>
</dbReference>
<evidence type="ECO:0000256" key="6">
    <source>
        <dbReference type="ARBA" id="ARBA00023235"/>
    </source>
</evidence>
<dbReference type="Pfam" id="PF03989">
    <property type="entry name" value="DNA_gyraseA_C"/>
    <property type="match status" value="5"/>
</dbReference>
<evidence type="ECO:0000256" key="7">
    <source>
        <dbReference type="ARBA" id="ARBA00063644"/>
    </source>
</evidence>
<evidence type="ECO:0000256" key="3">
    <source>
        <dbReference type="ARBA" id="ARBA00023029"/>
    </source>
</evidence>
<feature type="site" description="Interaction with DNA" evidence="8">
    <location>
        <position position="77"/>
    </location>
</feature>
<dbReference type="Gene3D" id="3.90.199.10">
    <property type="entry name" value="Topoisomerase II, domain 5"/>
    <property type="match status" value="1"/>
</dbReference>
<dbReference type="OrthoDB" id="9806486at2"/>
<evidence type="ECO:0000256" key="10">
    <source>
        <dbReference type="SAM" id="Coils"/>
    </source>
</evidence>
<dbReference type="AlphaFoldDB" id="A0A0A5GE82"/>
<dbReference type="RefSeq" id="WP_027445690.1">
    <property type="nucleotide sequence ID" value="NZ_AULJ01000013.1"/>
</dbReference>
<dbReference type="GO" id="GO:0009330">
    <property type="term" value="C:DNA topoisomerase type II (double strand cut, ATP-hydrolyzing) complex"/>
    <property type="evidence" value="ECO:0007669"/>
    <property type="project" value="TreeGrafter"/>
</dbReference>
<comment type="catalytic activity">
    <reaction evidence="1 8 9">
        <text>ATP-dependent breakage, passage and rejoining of double-stranded DNA.</text>
        <dbReference type="EC" id="5.6.2.2"/>
    </reaction>
</comment>
<evidence type="ECO:0000256" key="5">
    <source>
        <dbReference type="ARBA" id="ARBA00023136"/>
    </source>
</evidence>
<proteinExistence type="inferred from homology"/>
<keyword evidence="6 8" id="KW-0413">Isomerase</keyword>
<dbReference type="SMART" id="SM00434">
    <property type="entry name" value="TOP4c"/>
    <property type="match status" value="1"/>
</dbReference>
<keyword evidence="10" id="KW-0175">Coiled coil</keyword>
<dbReference type="Gene3D" id="1.10.268.10">
    <property type="entry name" value="Topoisomerase, domain 3"/>
    <property type="match status" value="1"/>
</dbReference>
<comment type="similarity">
    <text evidence="8">Belongs to the type II topoisomerase GyrA/ParC subunit family. ParC type 2 subfamily.</text>
</comment>
<dbReference type="InterPro" id="IPR013757">
    <property type="entry name" value="Topo_IIA_A_a_sf"/>
</dbReference>
<accession>A0A0A5GE82</accession>
<dbReference type="GO" id="GO:0019897">
    <property type="term" value="C:extrinsic component of plasma membrane"/>
    <property type="evidence" value="ECO:0007669"/>
    <property type="project" value="UniProtKB-UniRule"/>
</dbReference>
<dbReference type="NCBIfam" id="NF004044">
    <property type="entry name" value="PRK05561.1"/>
    <property type="match status" value="1"/>
</dbReference>
<dbReference type="InterPro" id="IPR006691">
    <property type="entry name" value="GyrA/parC_rep"/>
</dbReference>
<dbReference type="eggNOG" id="COG0188">
    <property type="taxonomic scope" value="Bacteria"/>
</dbReference>
<sequence>MAETEKYMDLPLEEVLGDRFGRYSKYIIQDRALPDVRDGLKPVQRRILYAMDQERNTHDKPYRKSAKTVGTVIGNYHPHGDTSVYDAMVRLSQDWKVRNGLVEMHGNNGSVDGDPPAAMRYTEARLSSISSQLLRDIDKETVDFIPNFDDTIQEPVVLPAKFPNLLVNGSTGISAGYATEIPPHNLEEVIDAVIMKIDKPNVTVDDLMTAIKGPDFPTGGIIQGVEGIKQAYETGKGKIFVRARAAIEDIKGNRQQIVIDEIPFEVNKATLVKKMDELRLDKKVEGIAEVRDETDRTGLRIVVELKKNADSEGVLNFLYKATDLQINYNFNMVAIQDKTPKLLSLQSILDSYISHQREVVTRQSQYDLRKAKERAHIVEGLMKAISILDDVISTIRASKDKQDAKKQIMNAFDFTEAQAEAIVNLQLYRLTNTDITSLEKESGELKQKIEELETILNNENKLLNVIKKDLRSIKKQYSTPRKTKVEEKVEELKINLEVTVPSEDVLVSVTKEGYTKRTSLRSYAASSGADFAMKEGDHLLGLFEINTTDTLLLFTNKGNYLFLPVHELPDIRWKDLGQHVANIITIDKDEHLIRAIPIRDFSEEKFLMFVTKNGMIKRSELGLYQAQRYSKPLVGINLKGEDELVDVHLTDGHCDVFLASNKGYGLWYHESEVKPIGQRAAGVKAMQLKDDEWIVGGKVFGDLTDPSIVLITQRGAVKRMKLKEFEKSTRAKKGVVMLRELKRNPHSVAGIEIVHDEDILYFETDNGTVDEFMPLKLKPSDRYSNGSFVIDTDETGEVIKVWKAKDYEKVFDDGQAEEQQ</sequence>
<dbReference type="InterPro" id="IPR002205">
    <property type="entry name" value="Topo_IIA_dom_A"/>
</dbReference>
<dbReference type="GO" id="GO:0005524">
    <property type="term" value="F:ATP binding"/>
    <property type="evidence" value="ECO:0007669"/>
    <property type="project" value="InterPro"/>
</dbReference>
<evidence type="ECO:0000256" key="4">
    <source>
        <dbReference type="ARBA" id="ARBA00023125"/>
    </source>
</evidence>
<feature type="domain" description="Topo IIA-type catalytic" evidence="11">
    <location>
        <begin position="33"/>
        <end position="505"/>
    </location>
</feature>
<dbReference type="Proteomes" id="UP000030403">
    <property type="component" value="Unassembled WGS sequence"/>
</dbReference>
<dbReference type="InterPro" id="IPR005741">
    <property type="entry name" value="TopoIV_A_Gpos"/>
</dbReference>
<dbReference type="CDD" id="cd00187">
    <property type="entry name" value="TOP4c"/>
    <property type="match status" value="1"/>
</dbReference>
<dbReference type="PANTHER" id="PTHR43493:SF9">
    <property type="entry name" value="DNA TOPOISOMERASE 4 SUBUNIT A"/>
    <property type="match status" value="1"/>
</dbReference>
<evidence type="ECO:0000256" key="8">
    <source>
        <dbReference type="HAMAP-Rule" id="MF_00937"/>
    </source>
</evidence>
<dbReference type="GO" id="GO:0005694">
    <property type="term" value="C:chromosome"/>
    <property type="evidence" value="ECO:0007669"/>
    <property type="project" value="InterPro"/>
</dbReference>
<dbReference type="InterPro" id="IPR013758">
    <property type="entry name" value="Topo_IIA_A/C_ab"/>
</dbReference>
<protein>
    <recommendedName>
        <fullName evidence="8">DNA topoisomerase 4 subunit A</fullName>
        <ecNumber evidence="8">5.6.2.2</ecNumber>
    </recommendedName>
    <alternativeName>
        <fullName evidence="8">Topoisomerase IV subunit A</fullName>
    </alternativeName>
</protein>
<gene>
    <name evidence="8" type="primary">parC</name>
    <name evidence="12" type="ORF">N783_08070</name>
</gene>
<dbReference type="NCBIfam" id="TIGR01061">
    <property type="entry name" value="parC_Gpos"/>
    <property type="match status" value="1"/>
</dbReference>
<dbReference type="GO" id="GO:0006265">
    <property type="term" value="P:DNA topological change"/>
    <property type="evidence" value="ECO:0007669"/>
    <property type="project" value="UniProtKB-UniRule"/>
</dbReference>
<dbReference type="FunFam" id="3.30.1360.40:FF:000002">
    <property type="entry name" value="DNA gyrase subunit A"/>
    <property type="match status" value="1"/>
</dbReference>
<feature type="site" description="Transition state stabilizer" evidence="8">
    <location>
        <position position="120"/>
    </location>
</feature>
<organism evidence="12 13">
    <name type="scientific">Pontibacillus marinus BH030004 = DSM 16465</name>
    <dbReference type="NCBI Taxonomy" id="1385511"/>
    <lineage>
        <taxon>Bacteria</taxon>
        <taxon>Bacillati</taxon>
        <taxon>Bacillota</taxon>
        <taxon>Bacilli</taxon>
        <taxon>Bacillales</taxon>
        <taxon>Bacillaceae</taxon>
        <taxon>Pontibacillus</taxon>
    </lineage>
</organism>
<dbReference type="SUPFAM" id="SSF56719">
    <property type="entry name" value="Type II DNA topoisomerase"/>
    <property type="match status" value="1"/>
</dbReference>